<organism evidence="2">
    <name type="scientific">Microbacterium sp. A8/3-1</name>
    <dbReference type="NCBI Taxonomy" id="3160749"/>
    <lineage>
        <taxon>Bacteria</taxon>
        <taxon>Bacillati</taxon>
        <taxon>Actinomycetota</taxon>
        <taxon>Actinomycetes</taxon>
        <taxon>Micrococcales</taxon>
        <taxon>Microbacteriaceae</taxon>
        <taxon>Microbacterium</taxon>
    </lineage>
</organism>
<dbReference type="PROSITE" id="PS50846">
    <property type="entry name" value="HMA_2"/>
    <property type="match status" value="1"/>
</dbReference>
<accession>A0AAU7VTF4</accession>
<feature type="domain" description="HMA" evidence="1">
    <location>
        <begin position="2"/>
        <end position="67"/>
    </location>
</feature>
<protein>
    <submittedName>
        <fullName evidence="2">Heavy-metal-associated domain-containing protein</fullName>
    </submittedName>
</protein>
<evidence type="ECO:0000313" key="2">
    <source>
        <dbReference type="EMBL" id="XBX77377.1"/>
    </source>
</evidence>
<dbReference type="CDD" id="cd00371">
    <property type="entry name" value="HMA"/>
    <property type="match status" value="1"/>
</dbReference>
<dbReference type="InterPro" id="IPR006121">
    <property type="entry name" value="HMA_dom"/>
</dbReference>
<dbReference type="GO" id="GO:0046872">
    <property type="term" value="F:metal ion binding"/>
    <property type="evidence" value="ECO:0007669"/>
    <property type="project" value="InterPro"/>
</dbReference>
<gene>
    <name evidence="2" type="ORF">ABS642_15880</name>
</gene>
<dbReference type="SUPFAM" id="SSF55008">
    <property type="entry name" value="HMA, heavy metal-associated domain"/>
    <property type="match status" value="1"/>
</dbReference>
<proteinExistence type="predicted"/>
<dbReference type="Pfam" id="PF00403">
    <property type="entry name" value="HMA"/>
    <property type="match status" value="1"/>
</dbReference>
<dbReference type="EMBL" id="CP158357">
    <property type="protein sequence ID" value="XBX77377.1"/>
    <property type="molecule type" value="Genomic_DNA"/>
</dbReference>
<dbReference type="InterPro" id="IPR036163">
    <property type="entry name" value="HMA_dom_sf"/>
</dbReference>
<evidence type="ECO:0000259" key="1">
    <source>
        <dbReference type="PROSITE" id="PS50846"/>
    </source>
</evidence>
<sequence length="70" mass="7219">MATNEYQVTGMTCGHCEMSVREEVGQVAGVEGIQVSAKTGLLEVTASDAIDDAQILAAVKEAGYSAVRAS</sequence>
<dbReference type="RefSeq" id="WP_282215537.1">
    <property type="nucleotide sequence ID" value="NZ_CP158357.1"/>
</dbReference>
<name>A0AAU7VTF4_9MICO</name>
<reference evidence="2" key="1">
    <citation type="submission" date="2024-06" db="EMBL/GenBank/DDBJ databases">
        <title>Draft genome sequence of Microbacterium sp. strain A8/3-1, isolated from Oxytropis tragacanthoides Fisch. ex DC. Root nodules in the Altai region of Russia.</title>
        <authorList>
            <person name="Sazanova A."/>
            <person name="Guro P."/>
            <person name="Kuznetsova I."/>
            <person name="Belimov A."/>
            <person name="Safronova V."/>
        </authorList>
    </citation>
    <scope>NUCLEOTIDE SEQUENCE</scope>
    <source>
        <strain evidence="2">A8/3-1</strain>
    </source>
</reference>
<dbReference type="Gene3D" id="3.30.70.100">
    <property type="match status" value="1"/>
</dbReference>
<dbReference type="AlphaFoldDB" id="A0AAU7VTF4"/>